<feature type="compositionally biased region" description="Low complexity" evidence="5">
    <location>
        <begin position="1693"/>
        <end position="1714"/>
    </location>
</feature>
<name>E1ZAM7_CHLVA</name>
<sequence>MAVLALAEAFVRGSEAESLGAAPQLAAALAKAAASAGKENSSARETLQAAQQCFKAAQQRLAQAQGDGDDRRSLAQLVAVGRASLAAVAALTPAGNTQQLAGLRYNFARRLVSCKAFADAQTEAWLLFQQLGKQAAAAGGGSRRAAASAAAADEAANMMVGTALTLVLCCVEGKLFDDAQAMQGLLQAADILPTWLSELKREEAARHGEAAHKYLYKAAVMLLERQAWQPLAGVCSSLLAASGDDATAQQRAVQAVGKLAGHMPEEAAATALAALAARTGSLALGSGAALGLLGLLCSAVQHASSTAACQQLQQAALSCTATAAAEGGSQQLLQTAALLLPALVVQAPGSGAGAADWLEPVASVVQVVTSAIEQLEGQLAAARPQPLGSQQVQVALLEAAFLPANALRRVLAAHLAAGDKAKGASGSSPGVGQLLGGAAAVAAAASTLELLCGMVWLSSRQDSLDGSQDHAAAVGLVTAARLRAACLSSRGDPAELVSSRAVRWLLGWDLQAYCAGSAGLPPAVCAVEPQELSWLASALFNVGVDLHGSQQYAAGASAMHAALAAAAVGLRRLAGGAADQDAPAWLADFCRKVCALADAQQRASDAQRALSSLAHCTALLLQLGFASPSAWQPLVQAFVRVQADQPASDEQQQHAAPAAVPPSRRGRAAASKKSATAAAPDASSLSQPAASNLLLVEGLLLREAELPRGSIAAVVEVELHCWAAAQADGMGAAGCRHTVQRLLQAVFPAEQRPVEHAAALLALHQLGMPAEDGRVGSWLLERAVQAVNKVPGAPAAAVLARARCLLAVDSARQLAAQALLEQQQERQRTHVAASTSAAGSREQDAAAVVQLAGGQPDGPAWRRVEQQAQQTLEALQAAGEGASDDQTRAAFQELSYLLSLHGSQGAAGKLHQLLPGVQPVDELLAGCLFPAAAAGTAADLQRQAEAAALEGGRCSGAAVRRAVLHCQAAEAFGAAGDMVPSLYHASEGHRLLATLFHEDSAPAGCSPPSSDAPPLGWWRLAAAYLGSLLQLGQLFEAAGLADEALHALREGQRLAAASGARPVAAVFAARLADMLCKLGQPEAAEHAASAAEQGLAGMAIAPSLPLDYCRATVQLVRAQLDIASGSGGGGISKAALLRCQAAVSSCEELACAAAVAAGGSKHHPALGWCNALRSAALLTAAEAALQQDGTAAALEHATAAAAASADGGCMCSAVRYQQAAALLFVGQHSAPQAEAEQQPAVWGLGRDCCAAADEVPVAPKGRSREAPAKPAAGRGRSKAAAPAGDAGTSDAAASRSATASRAVPQHQQRLWQALELSKSAAVLLAEACGKAGHLHLAAWLLHSSLGSAMRLQYQLVLHSRRQQLLQRQRRGAGTADLSAQAEELERLESDVLQPELDWQLVLQLAGCSTAAAARQQPAPAPAGRGRKAAPAPAADASASDAGAALAALDQQARQQLLAWQAVLPAGTVACSISVLSGSGGGSLLISRLAPAGSGTAGDCLPPLLVALPVQQLSASLSQHPIRALRMDDEPGAGSAAVSSVQSVVEEMAAVLQESGRSMREMSTETREQQREWWRARLSLDDRLAALVKHLDSSWLGPWRSLLLGDSSDGDAAAGAGQAAAQHLLVLLEAQGQPASRQQAGVLRHAAAVLARHAGSGGMTPGERRQAAHQLCHAAGLACGQEQQQELAALLAAPGPRPASPAAAADQAGDADVPDAGPPPPAAAGKARRAAGRSVKFADQLDPAAEQQEEAAAVEPEPTPAPARDGRARTPAAARGRRGAAAAAEEPAEGGGGDASPVATLAAAGSGVADAEEPPQTVARGGLCRVFDGLSLDDQPAAPSTAAAAAAAGTATTARSGKHRSRLRMMQAATPGPGTARKPRAVAGAAAAAATAPRPARELPLTAAKTAPPHAARPGESAGTAAAAAGPVLLVLDGALQALPWESAAGLLHQRMYRMPSLACAAASARRADTSVDLGSTFYALNPSGDLEATQAAFQHWFAGMRGWEGKAGCAPSAAELAAALQSRRFFLYCGHGGGEQYISAAKLRSLERCSAALLMGCSSGRLRAQQHYEPIGAVLAYLLAGCPAAVANLWDVTDKDIDRFSQALLTAWISGASGGSGGGSSGGDSGVDSGSSSDGNSGSDMCAAVAASRAACKLPHLVGAAPVCYGIPSRLFFEAPA</sequence>
<keyword evidence="3" id="KW-0378">Hydrolase</keyword>
<feature type="compositionally biased region" description="Low complexity" evidence="5">
    <location>
        <begin position="653"/>
        <end position="683"/>
    </location>
</feature>
<dbReference type="Pfam" id="PF03568">
    <property type="entry name" value="Separin_C"/>
    <property type="match status" value="2"/>
</dbReference>
<feature type="region of interest" description="Disordered" evidence="5">
    <location>
        <begin position="1840"/>
        <end position="1861"/>
    </location>
</feature>
<feature type="region of interest" description="Disordered" evidence="5">
    <location>
        <begin position="1415"/>
        <end position="1435"/>
    </location>
</feature>
<dbReference type="PANTHER" id="PTHR12792:SF0">
    <property type="entry name" value="SEPARIN"/>
    <property type="match status" value="1"/>
</dbReference>
<dbReference type="OrthoDB" id="10255632at2759"/>
<evidence type="ECO:0000313" key="8">
    <source>
        <dbReference type="Proteomes" id="UP000008141"/>
    </source>
</evidence>
<dbReference type="InParanoid" id="E1ZAM7"/>
<dbReference type="InterPro" id="IPR056933">
    <property type="entry name" value="TPR_ESP1"/>
</dbReference>
<feature type="compositionally biased region" description="Low complexity" evidence="5">
    <location>
        <begin position="1742"/>
        <end position="1755"/>
    </location>
</feature>
<evidence type="ECO:0000313" key="7">
    <source>
        <dbReference type="EMBL" id="EFN57090.1"/>
    </source>
</evidence>
<evidence type="ECO:0000256" key="4">
    <source>
        <dbReference type="ARBA" id="ARBA00022829"/>
    </source>
</evidence>
<dbReference type="GO" id="GO:0004197">
    <property type="term" value="F:cysteine-type endopeptidase activity"/>
    <property type="evidence" value="ECO:0007669"/>
    <property type="project" value="InterPro"/>
</dbReference>
<dbReference type="PANTHER" id="PTHR12792">
    <property type="entry name" value="EXTRA SPINDLE POLES 1-RELATED"/>
    <property type="match status" value="1"/>
</dbReference>
<dbReference type="Pfam" id="PF25110">
    <property type="entry name" value="TPR_ESP1"/>
    <property type="match status" value="1"/>
</dbReference>
<dbReference type="eggNOG" id="KOG1849">
    <property type="taxonomic scope" value="Eukaryota"/>
</dbReference>
<feature type="compositionally biased region" description="Low complexity" evidence="5">
    <location>
        <begin position="1279"/>
        <end position="1301"/>
    </location>
</feature>
<evidence type="ECO:0000256" key="2">
    <source>
        <dbReference type="ARBA" id="ARBA00012489"/>
    </source>
</evidence>
<dbReference type="InterPro" id="IPR005314">
    <property type="entry name" value="Peptidase_C50"/>
</dbReference>
<keyword evidence="4" id="KW-0159">Chromosome partition</keyword>
<dbReference type="GeneID" id="17356452"/>
<reference evidence="7 8" key="1">
    <citation type="journal article" date="2010" name="Plant Cell">
        <title>The Chlorella variabilis NC64A genome reveals adaptation to photosymbiosis, coevolution with viruses, and cryptic sex.</title>
        <authorList>
            <person name="Blanc G."/>
            <person name="Duncan G."/>
            <person name="Agarkova I."/>
            <person name="Borodovsky M."/>
            <person name="Gurnon J."/>
            <person name="Kuo A."/>
            <person name="Lindquist E."/>
            <person name="Lucas S."/>
            <person name="Pangilinan J."/>
            <person name="Polle J."/>
            <person name="Salamov A."/>
            <person name="Terry A."/>
            <person name="Yamada T."/>
            <person name="Dunigan D.D."/>
            <person name="Grigoriev I.V."/>
            <person name="Claverie J.M."/>
            <person name="Van Etten J.L."/>
        </authorList>
    </citation>
    <scope>NUCLEOTIDE SEQUENCE [LARGE SCALE GENOMIC DNA]</scope>
    <source>
        <strain evidence="7 8">NC64A</strain>
    </source>
</reference>
<dbReference type="InterPro" id="IPR030397">
    <property type="entry name" value="SEPARIN_core_dom"/>
</dbReference>
<feature type="compositionally biased region" description="Low complexity" evidence="5">
    <location>
        <begin position="1768"/>
        <end position="1784"/>
    </location>
</feature>
<dbReference type="Proteomes" id="UP000008141">
    <property type="component" value="Unassembled WGS sequence"/>
</dbReference>
<feature type="region of interest" description="Disordered" evidence="5">
    <location>
        <begin position="2114"/>
        <end position="2133"/>
    </location>
</feature>
<dbReference type="GO" id="GO:0006508">
    <property type="term" value="P:proteolysis"/>
    <property type="evidence" value="ECO:0007669"/>
    <property type="project" value="InterPro"/>
</dbReference>
<accession>E1ZAM7</accession>
<organism evidence="8">
    <name type="scientific">Chlorella variabilis</name>
    <name type="common">Green alga</name>
    <dbReference type="NCBI Taxonomy" id="554065"/>
    <lineage>
        <taxon>Eukaryota</taxon>
        <taxon>Viridiplantae</taxon>
        <taxon>Chlorophyta</taxon>
        <taxon>core chlorophytes</taxon>
        <taxon>Trebouxiophyceae</taxon>
        <taxon>Chlorellales</taxon>
        <taxon>Chlorellaceae</taxon>
        <taxon>Chlorella clade</taxon>
        <taxon>Chlorella</taxon>
    </lineage>
</organism>
<dbReference type="GO" id="GO:0005737">
    <property type="term" value="C:cytoplasm"/>
    <property type="evidence" value="ECO:0007669"/>
    <property type="project" value="TreeGrafter"/>
</dbReference>
<feature type="compositionally biased region" description="Gly residues" evidence="5">
    <location>
        <begin position="2114"/>
        <end position="2125"/>
    </location>
</feature>
<dbReference type="GO" id="GO:0072686">
    <property type="term" value="C:mitotic spindle"/>
    <property type="evidence" value="ECO:0007669"/>
    <property type="project" value="TreeGrafter"/>
</dbReference>
<evidence type="ECO:0000259" key="6">
    <source>
        <dbReference type="PROSITE" id="PS51700"/>
    </source>
</evidence>
<feature type="region of interest" description="Disordered" evidence="5">
    <location>
        <begin position="1693"/>
        <end position="1798"/>
    </location>
</feature>
<comment type="catalytic activity">
    <reaction evidence="1">
        <text>All bonds known to be hydrolyzed by this endopeptidase have arginine in P1 and an acidic residue in P4. P6 is often occupied by an acidic residue or by a hydroxy-amino-acid residue, the phosphorylation of which enhances cleavage.</text>
        <dbReference type="EC" id="3.4.22.49"/>
    </reaction>
</comment>
<dbReference type="STRING" id="554065.E1ZAM7"/>
<dbReference type="RefSeq" id="XP_005849192.1">
    <property type="nucleotide sequence ID" value="XM_005849130.1"/>
</dbReference>
<feature type="region of interest" description="Disordered" evidence="5">
    <location>
        <begin position="1259"/>
        <end position="1301"/>
    </location>
</feature>
<dbReference type="EC" id="3.4.22.49" evidence="2"/>
<feature type="domain" description="Peptidase C50" evidence="6">
    <location>
        <begin position="1973"/>
        <end position="2068"/>
    </location>
</feature>
<feature type="compositionally biased region" description="Low complexity" evidence="5">
    <location>
        <begin position="1840"/>
        <end position="1853"/>
    </location>
</feature>
<dbReference type="PROSITE" id="PS51700">
    <property type="entry name" value="SEPARIN"/>
    <property type="match status" value="1"/>
</dbReference>
<keyword evidence="8" id="KW-1185">Reference proteome</keyword>
<proteinExistence type="predicted"/>
<dbReference type="EMBL" id="GL433840">
    <property type="protein sequence ID" value="EFN57090.1"/>
    <property type="molecule type" value="Genomic_DNA"/>
</dbReference>
<dbReference type="KEGG" id="cvr:CHLNCDRAFT_143874"/>
<gene>
    <name evidence="7" type="ORF">CHLNCDRAFT_143874</name>
</gene>
<evidence type="ECO:0000256" key="1">
    <source>
        <dbReference type="ARBA" id="ARBA00000451"/>
    </source>
</evidence>
<dbReference type="GO" id="GO:0005634">
    <property type="term" value="C:nucleus"/>
    <property type="evidence" value="ECO:0007669"/>
    <property type="project" value="InterPro"/>
</dbReference>
<dbReference type="GO" id="GO:0051307">
    <property type="term" value="P:meiotic chromosome separation"/>
    <property type="evidence" value="ECO:0007669"/>
    <property type="project" value="TreeGrafter"/>
</dbReference>
<protein>
    <recommendedName>
        <fullName evidence="2">separase</fullName>
        <ecNumber evidence="2">3.4.22.49</ecNumber>
    </recommendedName>
</protein>
<evidence type="ECO:0000256" key="3">
    <source>
        <dbReference type="ARBA" id="ARBA00022801"/>
    </source>
</evidence>
<feature type="region of interest" description="Disordered" evidence="5">
    <location>
        <begin position="645"/>
        <end position="683"/>
    </location>
</feature>
<evidence type="ECO:0000256" key="5">
    <source>
        <dbReference type="SAM" id="MobiDB-lite"/>
    </source>
</evidence>